<dbReference type="CDD" id="cd04320">
    <property type="entry name" value="AspRS_cyto_N"/>
    <property type="match status" value="1"/>
</dbReference>
<evidence type="ECO:0000313" key="2">
    <source>
        <dbReference type="EMBL" id="MEQ2157897.1"/>
    </source>
</evidence>
<dbReference type="EMBL" id="JAHRIO010000314">
    <property type="protein sequence ID" value="MEQ2157897.1"/>
    <property type="molecule type" value="Genomic_DNA"/>
</dbReference>
<keyword evidence="2" id="KW-0436">Ligase</keyword>
<dbReference type="SUPFAM" id="SSF50249">
    <property type="entry name" value="Nucleic acid-binding proteins"/>
    <property type="match status" value="1"/>
</dbReference>
<organism evidence="2 3">
    <name type="scientific">Goodea atripinnis</name>
    <dbReference type="NCBI Taxonomy" id="208336"/>
    <lineage>
        <taxon>Eukaryota</taxon>
        <taxon>Metazoa</taxon>
        <taxon>Chordata</taxon>
        <taxon>Craniata</taxon>
        <taxon>Vertebrata</taxon>
        <taxon>Euteleostomi</taxon>
        <taxon>Actinopterygii</taxon>
        <taxon>Neopterygii</taxon>
        <taxon>Teleostei</taxon>
        <taxon>Neoteleostei</taxon>
        <taxon>Acanthomorphata</taxon>
        <taxon>Ovalentaria</taxon>
        <taxon>Atherinomorphae</taxon>
        <taxon>Cyprinodontiformes</taxon>
        <taxon>Goodeidae</taxon>
        <taxon>Goodea</taxon>
    </lineage>
</organism>
<dbReference type="GO" id="GO:0016874">
    <property type="term" value="F:ligase activity"/>
    <property type="evidence" value="ECO:0007669"/>
    <property type="project" value="UniProtKB-KW"/>
</dbReference>
<sequence>KQCFLVLRQQQFNVQALVAVGDRASKQMVYKKSFWLCWCQSGLVTEECSLLLSLCSITKESIVDVEAMVRKVEQKIESCSQQDVELHIERIFVISQAEPRLPLQLEDAVRPEGEGEEEGRATVNQDTRLDNRVIDLRVL</sequence>
<dbReference type="Proteomes" id="UP001476798">
    <property type="component" value="Unassembled WGS sequence"/>
</dbReference>
<evidence type="ECO:0000313" key="3">
    <source>
        <dbReference type="Proteomes" id="UP001476798"/>
    </source>
</evidence>
<evidence type="ECO:0000256" key="1">
    <source>
        <dbReference type="ARBA" id="ARBA00022490"/>
    </source>
</evidence>
<name>A0ABV0MFW0_9TELE</name>
<dbReference type="PANTHER" id="PTHR43450">
    <property type="entry name" value="ASPARTYL-TRNA SYNTHETASE"/>
    <property type="match status" value="1"/>
</dbReference>
<keyword evidence="3" id="KW-1185">Reference proteome</keyword>
<dbReference type="InterPro" id="IPR012340">
    <property type="entry name" value="NA-bd_OB-fold"/>
</dbReference>
<feature type="non-terminal residue" evidence="2">
    <location>
        <position position="1"/>
    </location>
</feature>
<keyword evidence="1" id="KW-0963">Cytoplasm</keyword>
<reference evidence="2 3" key="1">
    <citation type="submission" date="2021-06" db="EMBL/GenBank/DDBJ databases">
        <authorList>
            <person name="Palmer J.M."/>
        </authorList>
    </citation>
    <scope>NUCLEOTIDE SEQUENCE [LARGE SCALE GENOMIC DNA]</scope>
    <source>
        <strain evidence="2 3">GA_2019</strain>
        <tissue evidence="2">Muscle</tissue>
    </source>
</reference>
<proteinExistence type="predicted"/>
<dbReference type="PANTHER" id="PTHR43450:SF1">
    <property type="entry name" value="ASPARTATE--TRNA LIGASE, CYTOPLASMIC"/>
    <property type="match status" value="1"/>
</dbReference>
<accession>A0ABV0MFW0</accession>
<dbReference type="Gene3D" id="2.40.50.140">
    <property type="entry name" value="Nucleic acid-binding proteins"/>
    <property type="match status" value="1"/>
</dbReference>
<gene>
    <name evidence="2" type="primary">DARS1_1</name>
    <name evidence="2" type="ORF">GOODEAATRI_006559</name>
</gene>
<comment type="caution">
    <text evidence="2">The sequence shown here is derived from an EMBL/GenBank/DDBJ whole genome shotgun (WGS) entry which is preliminary data.</text>
</comment>
<protein>
    <submittedName>
        <fullName evidence="2">Aspartate--tRNA ligase, cytoplasmic</fullName>
    </submittedName>
</protein>
<dbReference type="InterPro" id="IPR004523">
    <property type="entry name" value="Asp-tRNA_synthase_2"/>
</dbReference>